<evidence type="ECO:0000256" key="8">
    <source>
        <dbReference type="SAM" id="Phobius"/>
    </source>
</evidence>
<evidence type="ECO:0000256" key="4">
    <source>
        <dbReference type="ARBA" id="ARBA00022989"/>
    </source>
</evidence>
<dbReference type="Gene3D" id="1.20.1530.20">
    <property type="match status" value="1"/>
</dbReference>
<feature type="transmembrane region" description="Helical" evidence="8">
    <location>
        <begin position="233"/>
        <end position="253"/>
    </location>
</feature>
<dbReference type="STRING" id="933084.A0A067QDG4"/>
<keyword evidence="3 8" id="KW-0812">Transmembrane</keyword>
<dbReference type="AlphaFoldDB" id="A0A067QDG4"/>
<feature type="transmembrane region" description="Helical" evidence="8">
    <location>
        <begin position="41"/>
        <end position="63"/>
    </location>
</feature>
<evidence type="ECO:0000259" key="9">
    <source>
        <dbReference type="Pfam" id="PF00999"/>
    </source>
</evidence>
<gene>
    <name evidence="10" type="ORF">JAAARDRAFT_52200</name>
</gene>
<organism evidence="10 11">
    <name type="scientific">Jaapia argillacea MUCL 33604</name>
    <dbReference type="NCBI Taxonomy" id="933084"/>
    <lineage>
        <taxon>Eukaryota</taxon>
        <taxon>Fungi</taxon>
        <taxon>Dikarya</taxon>
        <taxon>Basidiomycota</taxon>
        <taxon>Agaricomycotina</taxon>
        <taxon>Agaricomycetes</taxon>
        <taxon>Agaricomycetidae</taxon>
        <taxon>Jaapiales</taxon>
        <taxon>Jaapiaceae</taxon>
        <taxon>Jaapia</taxon>
    </lineage>
</organism>
<dbReference type="PANTHER" id="PTHR32468">
    <property type="entry name" value="CATION/H + ANTIPORTER"/>
    <property type="match status" value="1"/>
</dbReference>
<accession>A0A067QDG4</accession>
<proteinExistence type="predicted"/>
<keyword evidence="6 8" id="KW-0472">Membrane</keyword>
<feature type="domain" description="Cation/H+ exchanger transmembrane" evidence="9">
    <location>
        <begin position="58"/>
        <end position="435"/>
    </location>
</feature>
<dbReference type="FunCoup" id="A0A067QDG4">
    <property type="interactions" value="18"/>
</dbReference>
<dbReference type="EMBL" id="KL197709">
    <property type="protein sequence ID" value="KDQ64220.1"/>
    <property type="molecule type" value="Genomic_DNA"/>
</dbReference>
<dbReference type="OrthoDB" id="2687058at2759"/>
<evidence type="ECO:0000256" key="6">
    <source>
        <dbReference type="ARBA" id="ARBA00023136"/>
    </source>
</evidence>
<dbReference type="Proteomes" id="UP000027265">
    <property type="component" value="Unassembled WGS sequence"/>
</dbReference>
<dbReference type="GO" id="GO:1902600">
    <property type="term" value="P:proton transmembrane transport"/>
    <property type="evidence" value="ECO:0007669"/>
    <property type="project" value="InterPro"/>
</dbReference>
<feature type="transmembrane region" description="Helical" evidence="8">
    <location>
        <begin position="274"/>
        <end position="294"/>
    </location>
</feature>
<feature type="transmembrane region" description="Helical" evidence="8">
    <location>
        <begin position="418"/>
        <end position="440"/>
    </location>
</feature>
<evidence type="ECO:0000256" key="3">
    <source>
        <dbReference type="ARBA" id="ARBA00022692"/>
    </source>
</evidence>
<keyword evidence="4 8" id="KW-1133">Transmembrane helix</keyword>
<reference evidence="11" key="1">
    <citation type="journal article" date="2014" name="Proc. Natl. Acad. Sci. U.S.A.">
        <title>Extensive sampling of basidiomycete genomes demonstrates inadequacy of the white-rot/brown-rot paradigm for wood decay fungi.</title>
        <authorList>
            <person name="Riley R."/>
            <person name="Salamov A.A."/>
            <person name="Brown D.W."/>
            <person name="Nagy L.G."/>
            <person name="Floudas D."/>
            <person name="Held B.W."/>
            <person name="Levasseur A."/>
            <person name="Lombard V."/>
            <person name="Morin E."/>
            <person name="Otillar R."/>
            <person name="Lindquist E.A."/>
            <person name="Sun H."/>
            <person name="LaButti K.M."/>
            <person name="Schmutz J."/>
            <person name="Jabbour D."/>
            <person name="Luo H."/>
            <person name="Baker S.E."/>
            <person name="Pisabarro A.G."/>
            <person name="Walton J.D."/>
            <person name="Blanchette R.A."/>
            <person name="Henrissat B."/>
            <person name="Martin F."/>
            <person name="Cullen D."/>
            <person name="Hibbett D.S."/>
            <person name="Grigoriev I.V."/>
        </authorList>
    </citation>
    <scope>NUCLEOTIDE SEQUENCE [LARGE SCALE GENOMIC DNA]</scope>
    <source>
        <strain evidence="11">MUCL 33604</strain>
    </source>
</reference>
<dbReference type="GO" id="GO:0016020">
    <property type="term" value="C:membrane"/>
    <property type="evidence" value="ECO:0007669"/>
    <property type="project" value="UniProtKB-SubCell"/>
</dbReference>
<evidence type="ECO:0000256" key="2">
    <source>
        <dbReference type="ARBA" id="ARBA00022448"/>
    </source>
</evidence>
<evidence type="ECO:0000256" key="7">
    <source>
        <dbReference type="SAM" id="MobiDB-lite"/>
    </source>
</evidence>
<comment type="subcellular location">
    <subcellularLocation>
        <location evidence="1">Membrane</location>
        <topology evidence="1">Multi-pass membrane protein</topology>
    </subcellularLocation>
</comment>
<evidence type="ECO:0000256" key="1">
    <source>
        <dbReference type="ARBA" id="ARBA00004141"/>
    </source>
</evidence>
<dbReference type="PANTHER" id="PTHR32468:SF0">
    <property type="entry name" value="K(+)_H(+) ANTIPORTER 1"/>
    <property type="match status" value="1"/>
</dbReference>
<dbReference type="InterPro" id="IPR050794">
    <property type="entry name" value="CPA2_transporter"/>
</dbReference>
<protein>
    <recommendedName>
        <fullName evidence="9">Cation/H+ exchanger transmembrane domain-containing protein</fullName>
    </recommendedName>
</protein>
<dbReference type="InParanoid" id="A0A067QDG4"/>
<name>A0A067QDG4_9AGAM</name>
<feature type="transmembrane region" description="Helical" evidence="8">
    <location>
        <begin position="203"/>
        <end position="227"/>
    </location>
</feature>
<feature type="region of interest" description="Disordered" evidence="7">
    <location>
        <begin position="502"/>
        <end position="524"/>
    </location>
</feature>
<evidence type="ECO:0000313" key="10">
    <source>
        <dbReference type="EMBL" id="KDQ64220.1"/>
    </source>
</evidence>
<evidence type="ECO:0000313" key="11">
    <source>
        <dbReference type="Proteomes" id="UP000027265"/>
    </source>
</evidence>
<feature type="transmembrane region" description="Helical" evidence="8">
    <location>
        <begin position="354"/>
        <end position="376"/>
    </location>
</feature>
<sequence length="893" mass="95621">MGVLGKQVLDVAGTVAKRAAPAQAGIFSGSNPSVYNASDPIQLWIIQVVIIIGMTQLLSLILSRIRQPRVIAEVIGGVILGPSIMGRIPHFTATIFPTASMPMLSLTSTIGLVLFLFLVGLEIDVRLIKKNVKASAAISIAGLVLPLGLGAALAVPLYHEFIDEKVNFGYFILFTAVAIGITAFPVLCRILTELKLLDTTVGVLVLSAGVGNDIVGWILLALTVALVNASSGLTALWVLLTSVGYVIFLLIPVKRGFRYLARRTGSLESGQPTAFMMTITLLVVFFSAFFTDIIGVHPIFGGFLAGLIIPHDNGFAIALVEKLEDVVSILFLPLYFAYSGLRTNLGLLDNAITWGYTILICVVAFSSKFLGCSIAAKLCGFNLRESGAVGALMSCKGLVELIVLNVGLQAGILDTRTFSMFVLHALILTFMTTPLTILLYPAKYRTHAGNARDPLVGSGAAGRPATEEDTRTKFAIVLDKIDQLPAAMSLTQLLQRPFSSLTPSISTSDEDQKSPAGPPTLPYTPILSSHRITIDALRLIELTNRTSAVLKSQEADSLIHSDPIVSVFRTFGYLNRLAVSAALSVVSFDEYSSSVTKHVQDHGSQMVLVPWSTAPSLNVGPVSEPAPAGPSTTASYNPFEGLFSKGSSRDPSSAVVYTQFVRKVFAETPADIALFLDRSSNSLDSSGRQHILLPFFGGPDDRLALAFVVQLCSNPAVSATVVRIAKTEHTDLTPIDTIEHEKSHALQSTIMSHINTLSPDTVYGQRDTSTRLASDTADNIIWGRFTSPSSVHAPEVTDALTRITFQQENTAHPLRTMYDISARESRSKNLLVAVGRSRRLAAESHDVEYRQLMTTIGGGVSSEVRKTLGDVAAALVGSGTNASILVLQASQRS</sequence>
<feature type="transmembrane region" description="Helical" evidence="8">
    <location>
        <begin position="70"/>
        <end position="89"/>
    </location>
</feature>
<keyword evidence="11" id="KW-1185">Reference proteome</keyword>
<feature type="transmembrane region" description="Helical" evidence="8">
    <location>
        <begin position="101"/>
        <end position="123"/>
    </location>
</feature>
<keyword evidence="2" id="KW-0813">Transport</keyword>
<keyword evidence="5" id="KW-0406">Ion transport</keyword>
<feature type="transmembrane region" description="Helical" evidence="8">
    <location>
        <begin position="170"/>
        <end position="191"/>
    </location>
</feature>
<dbReference type="GO" id="GO:0015297">
    <property type="term" value="F:antiporter activity"/>
    <property type="evidence" value="ECO:0007669"/>
    <property type="project" value="InterPro"/>
</dbReference>
<dbReference type="HOGENOM" id="CLU_005126_10_1_1"/>
<dbReference type="InterPro" id="IPR038770">
    <property type="entry name" value="Na+/solute_symporter_sf"/>
</dbReference>
<feature type="transmembrane region" description="Helical" evidence="8">
    <location>
        <begin position="135"/>
        <end position="158"/>
    </location>
</feature>
<dbReference type="Pfam" id="PF00999">
    <property type="entry name" value="Na_H_Exchanger"/>
    <property type="match status" value="1"/>
</dbReference>
<dbReference type="InterPro" id="IPR006153">
    <property type="entry name" value="Cation/H_exchanger_TM"/>
</dbReference>
<evidence type="ECO:0000256" key="5">
    <source>
        <dbReference type="ARBA" id="ARBA00023065"/>
    </source>
</evidence>